<organism evidence="3 4">
    <name type="scientific">Smittium megazygosporum</name>
    <dbReference type="NCBI Taxonomy" id="133381"/>
    <lineage>
        <taxon>Eukaryota</taxon>
        <taxon>Fungi</taxon>
        <taxon>Fungi incertae sedis</taxon>
        <taxon>Zoopagomycota</taxon>
        <taxon>Kickxellomycotina</taxon>
        <taxon>Harpellomycetes</taxon>
        <taxon>Harpellales</taxon>
        <taxon>Legeriomycetaceae</taxon>
        <taxon>Smittium</taxon>
    </lineage>
</organism>
<name>A0A2T9XWU6_9FUNG</name>
<keyword evidence="2" id="KW-0472">Membrane</keyword>
<dbReference type="AlphaFoldDB" id="A0A2T9XWU6"/>
<proteinExistence type="predicted"/>
<evidence type="ECO:0000256" key="1">
    <source>
        <dbReference type="SAM" id="MobiDB-lite"/>
    </source>
</evidence>
<keyword evidence="2" id="KW-1133">Transmembrane helix</keyword>
<evidence type="ECO:0000313" key="3">
    <source>
        <dbReference type="EMBL" id="PVU84557.1"/>
    </source>
</evidence>
<feature type="non-terminal residue" evidence="3">
    <location>
        <position position="66"/>
    </location>
</feature>
<dbReference type="EMBL" id="MBFS01003898">
    <property type="protein sequence ID" value="PVU84557.1"/>
    <property type="molecule type" value="Genomic_DNA"/>
</dbReference>
<evidence type="ECO:0000313" key="4">
    <source>
        <dbReference type="Proteomes" id="UP000245609"/>
    </source>
</evidence>
<keyword evidence="4" id="KW-1185">Reference proteome</keyword>
<feature type="region of interest" description="Disordered" evidence="1">
    <location>
        <begin position="1"/>
        <end position="40"/>
    </location>
</feature>
<feature type="transmembrane region" description="Helical" evidence="2">
    <location>
        <begin position="45"/>
        <end position="63"/>
    </location>
</feature>
<accession>A0A2T9XWU6</accession>
<reference evidence="3 4" key="1">
    <citation type="journal article" date="2018" name="MBio">
        <title>Comparative Genomics Reveals the Core Gene Toolbox for the Fungus-Insect Symbiosis.</title>
        <authorList>
            <person name="Wang Y."/>
            <person name="Stata M."/>
            <person name="Wang W."/>
            <person name="Stajich J.E."/>
            <person name="White M.M."/>
            <person name="Moncalvo J.M."/>
        </authorList>
    </citation>
    <scope>NUCLEOTIDE SEQUENCE [LARGE SCALE GENOMIC DNA]</scope>
    <source>
        <strain evidence="3 4">SC-DP-2</strain>
    </source>
</reference>
<protein>
    <submittedName>
        <fullName evidence="3">Uncharacterized protein</fullName>
    </submittedName>
</protein>
<comment type="caution">
    <text evidence="3">The sequence shown here is derived from an EMBL/GenBank/DDBJ whole genome shotgun (WGS) entry which is preliminary data.</text>
</comment>
<dbReference type="Proteomes" id="UP000245609">
    <property type="component" value="Unassembled WGS sequence"/>
</dbReference>
<keyword evidence="2" id="KW-0812">Transmembrane</keyword>
<sequence length="66" mass="7318">MDTPLISKPKEELPSHASSQLLNTPKETSVERDKPSASPRSKTRILAFVFLFLVSSASFAYIYCSV</sequence>
<gene>
    <name evidence="3" type="ORF">BB560_007317</name>
</gene>
<feature type="compositionally biased region" description="Polar residues" evidence="1">
    <location>
        <begin position="16"/>
        <end position="27"/>
    </location>
</feature>
<evidence type="ECO:0000256" key="2">
    <source>
        <dbReference type="SAM" id="Phobius"/>
    </source>
</evidence>